<proteinExistence type="predicted"/>
<protein>
    <recommendedName>
        <fullName evidence="1">WLM domain-containing protein</fullName>
    </recommendedName>
</protein>
<dbReference type="AlphaFoldDB" id="A0A6C0BMS6"/>
<sequence>MLQVFIAALITFMVAMILKIHWDNHHNEVDLVISQIDHKHHLVRNLPDKEHAADLLAQIEQRIARLMTYLHDKYPKDVRVSRLLEKFDSNQISESSADSLYTSYSVNKGEKLVFCLRQKDSQEALHDLNTMIFVAIHELAHIMTQSVGHTREFWDNMRFLLETAMSSDVAIYQYQSYHTDPQPYCGMTISDTPLKK</sequence>
<name>A0A6C0BMS6_9ZZZZ</name>
<dbReference type="EMBL" id="MN739182">
    <property type="protein sequence ID" value="QHS92593.1"/>
    <property type="molecule type" value="Genomic_DNA"/>
</dbReference>
<dbReference type="InterPro" id="IPR013536">
    <property type="entry name" value="WLM_dom"/>
</dbReference>
<feature type="domain" description="WLM" evidence="1">
    <location>
        <begin position="39"/>
        <end position="169"/>
    </location>
</feature>
<evidence type="ECO:0000259" key="1">
    <source>
        <dbReference type="Pfam" id="PF08325"/>
    </source>
</evidence>
<evidence type="ECO:0000313" key="2">
    <source>
        <dbReference type="EMBL" id="QHS92593.1"/>
    </source>
</evidence>
<reference evidence="2" key="1">
    <citation type="journal article" date="2020" name="Nature">
        <title>Giant virus diversity and host interactions through global metagenomics.</title>
        <authorList>
            <person name="Schulz F."/>
            <person name="Roux S."/>
            <person name="Paez-Espino D."/>
            <person name="Jungbluth S."/>
            <person name="Walsh D.A."/>
            <person name="Denef V.J."/>
            <person name="McMahon K.D."/>
            <person name="Konstantinidis K.T."/>
            <person name="Eloe-Fadrosh E.A."/>
            <person name="Kyrpides N.C."/>
            <person name="Woyke T."/>
        </authorList>
    </citation>
    <scope>NUCLEOTIDE SEQUENCE</scope>
    <source>
        <strain evidence="2">GVMAG-M-3300014204-73</strain>
    </source>
</reference>
<organism evidence="2">
    <name type="scientific">viral metagenome</name>
    <dbReference type="NCBI Taxonomy" id="1070528"/>
    <lineage>
        <taxon>unclassified sequences</taxon>
        <taxon>metagenomes</taxon>
        <taxon>organismal metagenomes</taxon>
    </lineage>
</organism>
<accession>A0A6C0BMS6</accession>
<dbReference type="Pfam" id="PF08325">
    <property type="entry name" value="WLM"/>
    <property type="match status" value="1"/>
</dbReference>